<dbReference type="PANTHER" id="PTHR11955">
    <property type="entry name" value="FATTY ACID BINDING PROTEIN"/>
    <property type="match status" value="1"/>
</dbReference>
<evidence type="ECO:0000313" key="4">
    <source>
        <dbReference type="Ensembl" id="ENSACAP00000025599.1"/>
    </source>
</evidence>
<accession>A0A803SRK9</accession>
<sequence length="133" mass="15286">CFLAVFFGFFCLFVFFFGGGGVPELLLTKEAMILKRFMKPRITIRAEGIWLNITTENAVKKSEISFKLGQEFEETTADNRKTKVSKDGSLLHVQNWHGKQTLIRRKLVYGTMFTNGVAIFFLESFLKFWNKAG</sequence>
<evidence type="ECO:0000313" key="5">
    <source>
        <dbReference type="Proteomes" id="UP000001646"/>
    </source>
</evidence>
<feature type="transmembrane region" description="Helical" evidence="2">
    <location>
        <begin position="107"/>
        <end position="129"/>
    </location>
</feature>
<evidence type="ECO:0000256" key="1">
    <source>
        <dbReference type="ARBA" id="ARBA00008390"/>
    </source>
</evidence>
<dbReference type="AlphaFoldDB" id="A0A803SRK9"/>
<protein>
    <submittedName>
        <fullName evidence="4">Fatty acid binding protein 9</fullName>
    </submittedName>
</protein>
<feature type="transmembrane region" description="Helical" evidence="2">
    <location>
        <begin position="6"/>
        <end position="27"/>
    </location>
</feature>
<dbReference type="InterPro" id="IPR031259">
    <property type="entry name" value="ILBP"/>
</dbReference>
<keyword evidence="2" id="KW-0812">Transmembrane</keyword>
<dbReference type="Proteomes" id="UP000001646">
    <property type="component" value="Chromosome 4"/>
</dbReference>
<name>A0A803SRK9_ANOCA</name>
<dbReference type="Ensembl" id="ENSACAT00000050658.1">
    <property type="protein sequence ID" value="ENSACAP00000025599.1"/>
    <property type="gene ID" value="ENSACAG00000040189.1"/>
</dbReference>
<organism evidence="4 5">
    <name type="scientific">Anolis carolinensis</name>
    <name type="common">Green anole</name>
    <name type="synonym">American chameleon</name>
    <dbReference type="NCBI Taxonomy" id="28377"/>
    <lineage>
        <taxon>Eukaryota</taxon>
        <taxon>Metazoa</taxon>
        <taxon>Chordata</taxon>
        <taxon>Craniata</taxon>
        <taxon>Vertebrata</taxon>
        <taxon>Euteleostomi</taxon>
        <taxon>Lepidosauria</taxon>
        <taxon>Squamata</taxon>
        <taxon>Bifurcata</taxon>
        <taxon>Unidentata</taxon>
        <taxon>Episquamata</taxon>
        <taxon>Toxicofera</taxon>
        <taxon>Iguania</taxon>
        <taxon>Dactyloidae</taxon>
        <taxon>Anolis</taxon>
    </lineage>
</organism>
<dbReference type="Gene3D" id="2.40.128.20">
    <property type="match status" value="1"/>
</dbReference>
<dbReference type="InterPro" id="IPR000566">
    <property type="entry name" value="Lipocln_cytosolic_FA-bd_dom"/>
</dbReference>
<reference evidence="4" key="3">
    <citation type="submission" date="2025-09" db="UniProtKB">
        <authorList>
            <consortium name="Ensembl"/>
        </authorList>
    </citation>
    <scope>IDENTIFICATION</scope>
</reference>
<proteinExistence type="inferred from homology"/>
<keyword evidence="5" id="KW-1185">Reference proteome</keyword>
<dbReference type="InParanoid" id="A0A803SRK9"/>
<dbReference type="SUPFAM" id="SSF50814">
    <property type="entry name" value="Lipocalins"/>
    <property type="match status" value="1"/>
</dbReference>
<reference evidence="4" key="2">
    <citation type="submission" date="2025-08" db="UniProtKB">
        <authorList>
            <consortium name="Ensembl"/>
        </authorList>
    </citation>
    <scope>IDENTIFICATION</scope>
</reference>
<keyword evidence="2" id="KW-0472">Membrane</keyword>
<keyword evidence="2" id="KW-1133">Transmembrane helix</keyword>
<gene>
    <name evidence="4" type="primary">FABP9</name>
</gene>
<dbReference type="Pfam" id="PF00061">
    <property type="entry name" value="Lipocalin"/>
    <property type="match status" value="1"/>
</dbReference>
<comment type="similarity">
    <text evidence="1">Belongs to the calycin superfamily. Fatty-acid binding protein (FABP) family.</text>
</comment>
<reference evidence="4 5" key="1">
    <citation type="submission" date="2009-12" db="EMBL/GenBank/DDBJ databases">
        <title>The Genome Sequence of Anolis carolinensis (Green Anole Lizard).</title>
        <authorList>
            <consortium name="The Genome Sequencing Platform"/>
            <person name="Di Palma F."/>
            <person name="Alfoldi J."/>
            <person name="Heiman D."/>
            <person name="Young S."/>
            <person name="Grabherr M."/>
            <person name="Johnson J."/>
            <person name="Lander E.S."/>
            <person name="Lindblad-Toh K."/>
        </authorList>
    </citation>
    <scope>NUCLEOTIDE SEQUENCE [LARGE SCALE GENOMIC DNA]</scope>
    <source>
        <strain evidence="4 5">JBL SC #1</strain>
    </source>
</reference>
<evidence type="ECO:0000259" key="3">
    <source>
        <dbReference type="Pfam" id="PF00061"/>
    </source>
</evidence>
<evidence type="ECO:0000256" key="2">
    <source>
        <dbReference type="SAM" id="Phobius"/>
    </source>
</evidence>
<feature type="domain" description="Lipocalin/cytosolic fatty-acid binding" evidence="3">
    <location>
        <begin position="42"/>
        <end position="108"/>
    </location>
</feature>
<dbReference type="GeneTree" id="ENSGT00940000161845"/>
<dbReference type="InterPro" id="IPR012674">
    <property type="entry name" value="Calycin"/>
</dbReference>
<dbReference type="GO" id="GO:0008289">
    <property type="term" value="F:lipid binding"/>
    <property type="evidence" value="ECO:0007669"/>
    <property type="project" value="InterPro"/>
</dbReference>